<dbReference type="RefSeq" id="WP_377870885.1">
    <property type="nucleotide sequence ID" value="NZ_JBHMAY010000025.1"/>
</dbReference>
<dbReference type="SUPFAM" id="SSF52540">
    <property type="entry name" value="P-loop containing nucleoside triphosphate hydrolases"/>
    <property type="match status" value="2"/>
</dbReference>
<gene>
    <name evidence="9" type="ORF">ACFORO_18960</name>
</gene>
<evidence type="ECO:0000256" key="1">
    <source>
        <dbReference type="ARBA" id="ARBA00004202"/>
    </source>
</evidence>
<dbReference type="Pfam" id="PF00005">
    <property type="entry name" value="ABC_tran"/>
    <property type="match status" value="2"/>
</dbReference>
<dbReference type="NCBIfam" id="NF008453">
    <property type="entry name" value="PRK11308.1"/>
    <property type="match status" value="2"/>
</dbReference>
<dbReference type="PROSITE" id="PS00211">
    <property type="entry name" value="ABC_TRANSPORTER_1"/>
    <property type="match status" value="1"/>
</dbReference>
<dbReference type="Gene3D" id="3.40.50.300">
    <property type="entry name" value="P-loop containing nucleotide triphosphate hydrolases"/>
    <property type="match status" value="2"/>
</dbReference>
<keyword evidence="3" id="KW-0813">Transport</keyword>
<evidence type="ECO:0000256" key="4">
    <source>
        <dbReference type="ARBA" id="ARBA00022475"/>
    </source>
</evidence>
<organism evidence="9 10">
    <name type="scientific">Amycolatopsis halotolerans</name>
    <dbReference type="NCBI Taxonomy" id="330083"/>
    <lineage>
        <taxon>Bacteria</taxon>
        <taxon>Bacillati</taxon>
        <taxon>Actinomycetota</taxon>
        <taxon>Actinomycetes</taxon>
        <taxon>Pseudonocardiales</taxon>
        <taxon>Pseudonocardiaceae</taxon>
        <taxon>Amycolatopsis</taxon>
    </lineage>
</organism>
<dbReference type="InterPro" id="IPR050388">
    <property type="entry name" value="ABC_Ni/Peptide_Import"/>
</dbReference>
<dbReference type="Pfam" id="PF08352">
    <property type="entry name" value="oligo_HPY"/>
    <property type="match status" value="2"/>
</dbReference>
<proteinExistence type="inferred from homology"/>
<dbReference type="SMART" id="SM00382">
    <property type="entry name" value="AAA"/>
    <property type="match status" value="2"/>
</dbReference>
<reference evidence="10" key="1">
    <citation type="journal article" date="2019" name="Int. J. Syst. Evol. Microbiol.">
        <title>The Global Catalogue of Microorganisms (GCM) 10K type strain sequencing project: providing services to taxonomists for standard genome sequencing and annotation.</title>
        <authorList>
            <consortium name="The Broad Institute Genomics Platform"/>
            <consortium name="The Broad Institute Genome Sequencing Center for Infectious Disease"/>
            <person name="Wu L."/>
            <person name="Ma J."/>
        </authorList>
    </citation>
    <scope>NUCLEOTIDE SEQUENCE [LARGE SCALE GENOMIC DNA]</scope>
    <source>
        <strain evidence="10">CGMCC 4.7682</strain>
    </source>
</reference>
<dbReference type="InterPro" id="IPR013563">
    <property type="entry name" value="Oligopep_ABC_C"/>
</dbReference>
<evidence type="ECO:0000256" key="3">
    <source>
        <dbReference type="ARBA" id="ARBA00022448"/>
    </source>
</evidence>
<name>A0ABV7QJX5_9PSEU</name>
<evidence type="ECO:0000313" key="10">
    <source>
        <dbReference type="Proteomes" id="UP001595764"/>
    </source>
</evidence>
<evidence type="ECO:0000259" key="8">
    <source>
        <dbReference type="PROSITE" id="PS50893"/>
    </source>
</evidence>
<accession>A0ABV7QJX5</accession>
<feature type="domain" description="ABC transporter" evidence="8">
    <location>
        <begin position="5"/>
        <end position="244"/>
    </location>
</feature>
<comment type="subcellular location">
    <subcellularLocation>
        <location evidence="1">Cell membrane</location>
        <topology evidence="1">Peripheral membrane protein</topology>
    </subcellularLocation>
</comment>
<dbReference type="InterPro" id="IPR003593">
    <property type="entry name" value="AAA+_ATPase"/>
</dbReference>
<dbReference type="EMBL" id="JBHRWI010000022">
    <property type="protein sequence ID" value="MFC3512260.1"/>
    <property type="molecule type" value="Genomic_DNA"/>
</dbReference>
<keyword evidence="4" id="KW-1003">Cell membrane</keyword>
<dbReference type="InterPro" id="IPR003439">
    <property type="entry name" value="ABC_transporter-like_ATP-bd"/>
</dbReference>
<evidence type="ECO:0000256" key="6">
    <source>
        <dbReference type="ARBA" id="ARBA00022840"/>
    </source>
</evidence>
<dbReference type="NCBIfam" id="TIGR01727">
    <property type="entry name" value="oligo_HPY"/>
    <property type="match status" value="1"/>
</dbReference>
<dbReference type="GO" id="GO:0005524">
    <property type="term" value="F:ATP binding"/>
    <property type="evidence" value="ECO:0007669"/>
    <property type="project" value="UniProtKB-KW"/>
</dbReference>
<keyword evidence="5" id="KW-0547">Nucleotide-binding</keyword>
<sequence>MAKEVAVSGVTVKAAGHAIVRDIGFELGRGEVLGVVGESGSGKSTLALALLGFARTGATITSGQVVVDGVDLLSLPPAELRRARGRKVAYVPQDPATALNPSLRVSTQLTEGLDPPALPRVRQLLDTVGLPSDDAFLRRRPRQPSGGQQQRVAIAMAIAAGPRLIVLDEPTTGLDVSTQSRVLDLVRELCRTRDLAAIYVSHDLAVVADVADQVMVMYGGEVAEHGPARSVLTQAAHPYTRALLAAVPSATHRHRLVPIRGRAPGIDDPRAGCSFAPRCDYATTACSTTHPALAAAPSGTLARCLHAEGVARTFLSVPRAPEPDAPPADQAALLSVSGLNASYHGRQVVFDVSFDLRPGQCLAVVGESGSGKTTMSRCLAGLHPEQQGDVTFDGKQVPPAAARRDSRTRRELQYVFQNPYGSLSPHRTVEDSLLVALRHYFGVTAREGRRRARAALDRVEIPSRLADRYPAELSGGQRQRVAIARALVCEPKLIICDEVTSALDVSVQASVVELLRSLMDDGPSMIFVTHNLAVVRSISDEVVVLSEGRAVESGRTDQVLTSPSHPYTRSLLAATLDVPEQISPR</sequence>
<dbReference type="PANTHER" id="PTHR43297">
    <property type="entry name" value="OLIGOPEPTIDE TRANSPORT ATP-BINDING PROTEIN APPD"/>
    <property type="match status" value="1"/>
</dbReference>
<dbReference type="InterPro" id="IPR017871">
    <property type="entry name" value="ABC_transporter-like_CS"/>
</dbReference>
<keyword evidence="6 9" id="KW-0067">ATP-binding</keyword>
<protein>
    <submittedName>
        <fullName evidence="9">Dipeptide ABC transporter ATP-binding protein</fullName>
    </submittedName>
</protein>
<comment type="similarity">
    <text evidence="2">Belongs to the ABC transporter superfamily.</text>
</comment>
<evidence type="ECO:0000313" key="9">
    <source>
        <dbReference type="EMBL" id="MFC3512260.1"/>
    </source>
</evidence>
<keyword evidence="10" id="KW-1185">Reference proteome</keyword>
<feature type="domain" description="ABC transporter" evidence="8">
    <location>
        <begin position="334"/>
        <end position="572"/>
    </location>
</feature>
<evidence type="ECO:0000256" key="5">
    <source>
        <dbReference type="ARBA" id="ARBA00022741"/>
    </source>
</evidence>
<evidence type="ECO:0000256" key="7">
    <source>
        <dbReference type="ARBA" id="ARBA00023136"/>
    </source>
</evidence>
<comment type="caution">
    <text evidence="9">The sequence shown here is derived from an EMBL/GenBank/DDBJ whole genome shotgun (WGS) entry which is preliminary data.</text>
</comment>
<keyword evidence="7" id="KW-0472">Membrane</keyword>
<dbReference type="InterPro" id="IPR027417">
    <property type="entry name" value="P-loop_NTPase"/>
</dbReference>
<dbReference type="PANTHER" id="PTHR43297:SF2">
    <property type="entry name" value="DIPEPTIDE TRANSPORT ATP-BINDING PROTEIN DPPD"/>
    <property type="match status" value="1"/>
</dbReference>
<evidence type="ECO:0000256" key="2">
    <source>
        <dbReference type="ARBA" id="ARBA00005417"/>
    </source>
</evidence>
<dbReference type="PROSITE" id="PS50893">
    <property type="entry name" value="ABC_TRANSPORTER_2"/>
    <property type="match status" value="2"/>
</dbReference>
<dbReference type="CDD" id="cd03257">
    <property type="entry name" value="ABC_NikE_OppD_transporters"/>
    <property type="match status" value="2"/>
</dbReference>
<dbReference type="Proteomes" id="UP001595764">
    <property type="component" value="Unassembled WGS sequence"/>
</dbReference>